<comment type="caution">
    <text evidence="1">The sequence shown here is derived from an EMBL/GenBank/DDBJ whole genome shotgun (WGS) entry which is preliminary data.</text>
</comment>
<evidence type="ECO:0000313" key="1">
    <source>
        <dbReference type="EMBL" id="CAF1527830.1"/>
    </source>
</evidence>
<dbReference type="AlphaFoldDB" id="A0A815VG86"/>
<dbReference type="EMBL" id="CAJOBC010090044">
    <property type="protein sequence ID" value="CAF4386991.1"/>
    <property type="molecule type" value="Genomic_DNA"/>
</dbReference>
<name>A0A815VG86_9BILA</name>
<protein>
    <submittedName>
        <fullName evidence="1">Uncharacterized protein</fullName>
    </submittedName>
</protein>
<keyword evidence="3" id="KW-1185">Reference proteome</keyword>
<dbReference type="Proteomes" id="UP000663829">
    <property type="component" value="Unassembled WGS sequence"/>
</dbReference>
<dbReference type="Proteomes" id="UP000681722">
    <property type="component" value="Unassembled WGS sequence"/>
</dbReference>
<dbReference type="EMBL" id="CAJNOQ010024468">
    <property type="protein sequence ID" value="CAF1527830.1"/>
    <property type="molecule type" value="Genomic_DNA"/>
</dbReference>
<gene>
    <name evidence="1" type="ORF">GPM918_LOCUS37883</name>
    <name evidence="2" type="ORF">SRO942_LOCUS38670</name>
</gene>
<organism evidence="1 3">
    <name type="scientific">Didymodactylos carnosus</name>
    <dbReference type="NCBI Taxonomy" id="1234261"/>
    <lineage>
        <taxon>Eukaryota</taxon>
        <taxon>Metazoa</taxon>
        <taxon>Spiralia</taxon>
        <taxon>Gnathifera</taxon>
        <taxon>Rotifera</taxon>
        <taxon>Eurotatoria</taxon>
        <taxon>Bdelloidea</taxon>
        <taxon>Philodinida</taxon>
        <taxon>Philodinidae</taxon>
        <taxon>Didymodactylos</taxon>
    </lineage>
</organism>
<accession>A0A815VG86</accession>
<reference evidence="1" key="1">
    <citation type="submission" date="2021-02" db="EMBL/GenBank/DDBJ databases">
        <authorList>
            <person name="Nowell W R."/>
        </authorList>
    </citation>
    <scope>NUCLEOTIDE SEQUENCE</scope>
</reference>
<dbReference type="OrthoDB" id="10068870at2759"/>
<sequence>MRCNNINRTDSYEEFIIEENEEEQSKRKRRMNFERAGCGFGYIQPLCASTHMRTSNEKRIVLQGDRDIIIKRLTDDSRRIVPYNASLLRTFHCNLDVQLNMMIEHLLDPNVLKESIDSTKSLLFTTDDREDDLDNEQRILNELKTKENKLVPNFEREKKEEDQDAQDDNITELLNDEKKQILVENFQIYDNNNNVGSTIMAPEFD</sequence>
<evidence type="ECO:0000313" key="3">
    <source>
        <dbReference type="Proteomes" id="UP000663829"/>
    </source>
</evidence>
<proteinExistence type="predicted"/>
<evidence type="ECO:0000313" key="2">
    <source>
        <dbReference type="EMBL" id="CAF4386991.1"/>
    </source>
</evidence>